<keyword evidence="7 8" id="KW-0675">Receptor</keyword>
<keyword evidence="6 10" id="KW-0472">Membrane</keyword>
<evidence type="ECO:0000256" key="3">
    <source>
        <dbReference type="ARBA" id="ARBA00022475"/>
    </source>
</evidence>
<gene>
    <name evidence="12" type="ORF">HPB51_010091</name>
</gene>
<dbReference type="Proteomes" id="UP000821866">
    <property type="component" value="Chromosome 1"/>
</dbReference>
<evidence type="ECO:0000256" key="7">
    <source>
        <dbReference type="ARBA" id="ARBA00023170"/>
    </source>
</evidence>
<feature type="transmembrane region" description="Helical" evidence="10">
    <location>
        <begin position="375"/>
        <end position="401"/>
    </location>
</feature>
<evidence type="ECO:0000256" key="1">
    <source>
        <dbReference type="ARBA" id="ARBA00004651"/>
    </source>
</evidence>
<evidence type="ECO:0000313" key="12">
    <source>
        <dbReference type="EMBL" id="KAH8040311.1"/>
    </source>
</evidence>
<comment type="similarity">
    <text evidence="2 8">Belongs to the G-protein coupled receptor 1 family.</text>
</comment>
<evidence type="ECO:0000256" key="2">
    <source>
        <dbReference type="ARBA" id="ARBA00010663"/>
    </source>
</evidence>
<dbReference type="PANTHER" id="PTHR24241:SF83">
    <property type="entry name" value="G-PROTEIN COUPLED RECEPTOR 150-RELATED"/>
    <property type="match status" value="1"/>
</dbReference>
<feature type="transmembrane region" description="Helical" evidence="10">
    <location>
        <begin position="296"/>
        <end position="316"/>
    </location>
</feature>
<protein>
    <recommendedName>
        <fullName evidence="11">G-protein coupled receptors family 1 profile domain-containing protein</fullName>
    </recommendedName>
</protein>
<reference evidence="12" key="2">
    <citation type="submission" date="2021-09" db="EMBL/GenBank/DDBJ databases">
        <authorList>
            <person name="Jia N."/>
            <person name="Wang J."/>
            <person name="Shi W."/>
            <person name="Du L."/>
            <person name="Sun Y."/>
            <person name="Zhan W."/>
            <person name="Jiang J."/>
            <person name="Wang Q."/>
            <person name="Zhang B."/>
            <person name="Ji P."/>
            <person name="Sakyi L.B."/>
            <person name="Cui X."/>
            <person name="Yuan T."/>
            <person name="Jiang B."/>
            <person name="Yang W."/>
            <person name="Lam T.T.-Y."/>
            <person name="Chang Q."/>
            <person name="Ding S."/>
            <person name="Wang X."/>
            <person name="Zhu J."/>
            <person name="Ruan X."/>
            <person name="Zhao L."/>
            <person name="Wei J."/>
            <person name="Que T."/>
            <person name="Du C."/>
            <person name="Cheng J."/>
            <person name="Dai P."/>
            <person name="Han X."/>
            <person name="Huang E."/>
            <person name="Gao Y."/>
            <person name="Liu J."/>
            <person name="Shao H."/>
            <person name="Ye R."/>
            <person name="Li L."/>
            <person name="Wei W."/>
            <person name="Wang X."/>
            <person name="Wang C."/>
            <person name="Huo Q."/>
            <person name="Li W."/>
            <person name="Guo W."/>
            <person name="Chen H."/>
            <person name="Chen S."/>
            <person name="Zhou L."/>
            <person name="Zhou L."/>
            <person name="Ni X."/>
            <person name="Tian J."/>
            <person name="Zhou Y."/>
            <person name="Sheng Y."/>
            <person name="Liu T."/>
            <person name="Pan Y."/>
            <person name="Xia L."/>
            <person name="Li J."/>
            <person name="Zhao F."/>
            <person name="Cao W."/>
        </authorList>
    </citation>
    <scope>NUCLEOTIDE SEQUENCE</scope>
    <source>
        <strain evidence="12">Rmic-2018</strain>
        <tissue evidence="12">Larvae</tissue>
    </source>
</reference>
<keyword evidence="3" id="KW-1003">Cell membrane</keyword>
<evidence type="ECO:0000313" key="13">
    <source>
        <dbReference type="Proteomes" id="UP000821866"/>
    </source>
</evidence>
<keyword evidence="5 10" id="KW-1133">Transmembrane helix</keyword>
<evidence type="ECO:0000256" key="9">
    <source>
        <dbReference type="SAM" id="MobiDB-lite"/>
    </source>
</evidence>
<proteinExistence type="inferred from homology"/>
<feature type="transmembrane region" description="Helical" evidence="10">
    <location>
        <begin position="237"/>
        <end position="263"/>
    </location>
</feature>
<dbReference type="GO" id="GO:0042277">
    <property type="term" value="F:peptide binding"/>
    <property type="evidence" value="ECO:0007669"/>
    <property type="project" value="TreeGrafter"/>
</dbReference>
<evidence type="ECO:0000259" key="11">
    <source>
        <dbReference type="PROSITE" id="PS50262"/>
    </source>
</evidence>
<accession>A0A9J6F1E9</accession>
<feature type="compositionally biased region" description="Polar residues" evidence="9">
    <location>
        <begin position="524"/>
        <end position="535"/>
    </location>
</feature>
<dbReference type="PANTHER" id="PTHR24241">
    <property type="entry name" value="NEUROPEPTIDE RECEPTOR-RELATED G-PROTEIN COUPLED RECEPTOR"/>
    <property type="match status" value="1"/>
</dbReference>
<feature type="transmembrane region" description="Helical" evidence="10">
    <location>
        <begin position="440"/>
        <end position="459"/>
    </location>
</feature>
<dbReference type="Gene3D" id="1.20.1070.10">
    <property type="entry name" value="Rhodopsin 7-helix transmembrane proteins"/>
    <property type="match status" value="1"/>
</dbReference>
<dbReference type="GO" id="GO:0032870">
    <property type="term" value="P:cellular response to hormone stimulus"/>
    <property type="evidence" value="ECO:0007669"/>
    <property type="project" value="TreeGrafter"/>
</dbReference>
<dbReference type="PROSITE" id="PS50262">
    <property type="entry name" value="G_PROTEIN_RECEP_F1_2"/>
    <property type="match status" value="1"/>
</dbReference>
<feature type="domain" description="G-protein coupled receptors family 1 profile" evidence="11">
    <location>
        <begin position="280"/>
        <end position="496"/>
    </location>
</feature>
<organism evidence="12 13">
    <name type="scientific">Rhipicephalus microplus</name>
    <name type="common">Cattle tick</name>
    <name type="synonym">Boophilus microplus</name>
    <dbReference type="NCBI Taxonomy" id="6941"/>
    <lineage>
        <taxon>Eukaryota</taxon>
        <taxon>Metazoa</taxon>
        <taxon>Ecdysozoa</taxon>
        <taxon>Arthropoda</taxon>
        <taxon>Chelicerata</taxon>
        <taxon>Arachnida</taxon>
        <taxon>Acari</taxon>
        <taxon>Parasitiformes</taxon>
        <taxon>Ixodida</taxon>
        <taxon>Ixodoidea</taxon>
        <taxon>Ixodidae</taxon>
        <taxon>Rhipicephalinae</taxon>
        <taxon>Rhipicephalus</taxon>
        <taxon>Boophilus</taxon>
    </lineage>
</organism>
<dbReference type="AlphaFoldDB" id="A0A9J6F1E9"/>
<dbReference type="Pfam" id="PF00001">
    <property type="entry name" value="7tm_1"/>
    <property type="match status" value="1"/>
</dbReference>
<dbReference type="GO" id="GO:0004930">
    <property type="term" value="F:G protein-coupled receptor activity"/>
    <property type="evidence" value="ECO:0007669"/>
    <property type="project" value="UniProtKB-KW"/>
</dbReference>
<evidence type="ECO:0000256" key="10">
    <source>
        <dbReference type="SAM" id="Phobius"/>
    </source>
</evidence>
<comment type="caution">
    <text evidence="12">The sequence shown here is derived from an EMBL/GenBank/DDBJ whole genome shotgun (WGS) entry which is preliminary data.</text>
</comment>
<reference evidence="12" key="1">
    <citation type="journal article" date="2020" name="Cell">
        <title>Large-Scale Comparative Analyses of Tick Genomes Elucidate Their Genetic Diversity and Vector Capacities.</title>
        <authorList>
            <consortium name="Tick Genome and Microbiome Consortium (TIGMIC)"/>
            <person name="Jia N."/>
            <person name="Wang J."/>
            <person name="Shi W."/>
            <person name="Du L."/>
            <person name="Sun Y."/>
            <person name="Zhan W."/>
            <person name="Jiang J.F."/>
            <person name="Wang Q."/>
            <person name="Zhang B."/>
            <person name="Ji P."/>
            <person name="Bell-Sakyi L."/>
            <person name="Cui X.M."/>
            <person name="Yuan T.T."/>
            <person name="Jiang B.G."/>
            <person name="Yang W.F."/>
            <person name="Lam T.T."/>
            <person name="Chang Q.C."/>
            <person name="Ding S.J."/>
            <person name="Wang X.J."/>
            <person name="Zhu J.G."/>
            <person name="Ruan X.D."/>
            <person name="Zhao L."/>
            <person name="Wei J.T."/>
            <person name="Ye R.Z."/>
            <person name="Que T.C."/>
            <person name="Du C.H."/>
            <person name="Zhou Y.H."/>
            <person name="Cheng J.X."/>
            <person name="Dai P.F."/>
            <person name="Guo W.B."/>
            <person name="Han X.H."/>
            <person name="Huang E.J."/>
            <person name="Li L.F."/>
            <person name="Wei W."/>
            <person name="Gao Y.C."/>
            <person name="Liu J.Z."/>
            <person name="Shao H.Z."/>
            <person name="Wang X."/>
            <person name="Wang C.C."/>
            <person name="Yang T.C."/>
            <person name="Huo Q.B."/>
            <person name="Li W."/>
            <person name="Chen H.Y."/>
            <person name="Chen S.E."/>
            <person name="Zhou L.G."/>
            <person name="Ni X.B."/>
            <person name="Tian J.H."/>
            <person name="Sheng Y."/>
            <person name="Liu T."/>
            <person name="Pan Y.S."/>
            <person name="Xia L.Y."/>
            <person name="Li J."/>
            <person name="Zhao F."/>
            <person name="Cao W.C."/>
        </authorList>
    </citation>
    <scope>NUCLEOTIDE SEQUENCE</scope>
    <source>
        <strain evidence="12">Rmic-2018</strain>
    </source>
</reference>
<dbReference type="VEuPathDB" id="VectorBase:LOC119160141"/>
<dbReference type="InterPro" id="IPR017452">
    <property type="entry name" value="GPCR_Rhodpsn_7TM"/>
</dbReference>
<keyword evidence="8" id="KW-0297">G-protein coupled receptor</keyword>
<comment type="subcellular location">
    <subcellularLocation>
        <location evidence="1">Cell membrane</location>
        <topology evidence="1">Multi-pass membrane protein</topology>
    </subcellularLocation>
</comment>
<sequence length="567" mass="63265">MTMTGAKRWRISSLNCEPSANIIHYSIKDHDMVLQKQFLTRSTCVEPSGLSSVNICTRDSCGAEEAIEHALYCCTRCDAQRCPLRVILNQLDSRIISVEEFLEAWTCASIAQKETKTLLQCLNSTNLSEHLWCHRTETPWPSPLWRDRDVTCGGRRPAACVTDNDEELCLKWCPHNAHVSEKKRKQKNRECTFNSLLLQTCTYSLGCVMYAFCEDNGLRSFPSQRQRMCGDRAAKTGWCSCAICTGCPFILLFLSSLVASWLWQSNAETKLLWEIVGRVWVAGEIPCRMFKVLQTYALVSSTYMLVGIAVDRHFAICSPLTPAPKPRLVAATCWLLSLIPSVPNLFAFRLVAVRGKHYCASIFYVYRDYNAVRQIYMAFVFTLVFVLPLVALVGLYASVLFRLWKVAAMTPPPSLRAQHVASSPGCHPDRSTLPKARVRTLKMAAIISLAFLVTNLPYMVQEMLLAFAPHVSLGPHATAVFGVISASNSALNPYIYLAFNGGSGSTVRGARGVWRHLTRSSASKRGTASFRTQWSPLRAPDPKRAPAMPELPLAHDAEHDEIEDEAG</sequence>
<dbReference type="InterPro" id="IPR000276">
    <property type="entry name" value="GPCR_Rhodpsn"/>
</dbReference>
<keyword evidence="13" id="KW-1185">Reference proteome</keyword>
<dbReference type="PRINTS" id="PR00237">
    <property type="entry name" value="GPCRRHODOPSN"/>
</dbReference>
<feature type="region of interest" description="Disordered" evidence="9">
    <location>
        <begin position="524"/>
        <end position="567"/>
    </location>
</feature>
<dbReference type="SUPFAM" id="SSF81321">
    <property type="entry name" value="Family A G protein-coupled receptor-like"/>
    <property type="match status" value="1"/>
</dbReference>
<name>A0A9J6F1E9_RHIMP</name>
<dbReference type="GO" id="GO:0005886">
    <property type="term" value="C:plasma membrane"/>
    <property type="evidence" value="ECO:0007669"/>
    <property type="project" value="UniProtKB-SubCell"/>
</dbReference>
<evidence type="ECO:0000256" key="4">
    <source>
        <dbReference type="ARBA" id="ARBA00022692"/>
    </source>
</evidence>
<feature type="transmembrane region" description="Helical" evidence="10">
    <location>
        <begin position="328"/>
        <end position="348"/>
    </location>
</feature>
<dbReference type="PROSITE" id="PS00237">
    <property type="entry name" value="G_PROTEIN_RECEP_F1_1"/>
    <property type="match status" value="1"/>
</dbReference>
<keyword evidence="4 8" id="KW-0812">Transmembrane</keyword>
<evidence type="ECO:0000256" key="5">
    <source>
        <dbReference type="ARBA" id="ARBA00022989"/>
    </source>
</evidence>
<keyword evidence="8" id="KW-0807">Transducer</keyword>
<evidence type="ECO:0000256" key="6">
    <source>
        <dbReference type="ARBA" id="ARBA00023136"/>
    </source>
</evidence>
<dbReference type="EMBL" id="JABSTU010000001">
    <property type="protein sequence ID" value="KAH8040311.1"/>
    <property type="molecule type" value="Genomic_DNA"/>
</dbReference>
<feature type="transmembrane region" description="Helical" evidence="10">
    <location>
        <begin position="479"/>
        <end position="499"/>
    </location>
</feature>
<evidence type="ECO:0000256" key="8">
    <source>
        <dbReference type="RuleBase" id="RU000688"/>
    </source>
</evidence>